<name>A0A1Y5FF37_9BACT</name>
<dbReference type="Proteomes" id="UP000196531">
    <property type="component" value="Unassembled WGS sequence"/>
</dbReference>
<feature type="chain" id="PRO_5012373354" evidence="2">
    <location>
        <begin position="25"/>
        <end position="614"/>
    </location>
</feature>
<accession>A0A1Y5FF37</accession>
<keyword evidence="1" id="KW-0812">Transmembrane</keyword>
<feature type="transmembrane region" description="Helical" evidence="1">
    <location>
        <begin position="233"/>
        <end position="259"/>
    </location>
</feature>
<keyword evidence="2" id="KW-0732">Signal</keyword>
<comment type="caution">
    <text evidence="3">The sequence shown here is derived from an EMBL/GenBank/DDBJ whole genome shotgun (WGS) entry which is preliminary data.</text>
</comment>
<evidence type="ECO:0000313" key="4">
    <source>
        <dbReference type="Proteomes" id="UP000196531"/>
    </source>
</evidence>
<organism evidence="3 4">
    <name type="scientific">Halobacteriovorax marinus</name>
    <dbReference type="NCBI Taxonomy" id="97084"/>
    <lineage>
        <taxon>Bacteria</taxon>
        <taxon>Pseudomonadati</taxon>
        <taxon>Bdellovibrionota</taxon>
        <taxon>Bacteriovoracia</taxon>
        <taxon>Bacteriovoracales</taxon>
        <taxon>Halobacteriovoraceae</taxon>
        <taxon>Halobacteriovorax</taxon>
    </lineage>
</organism>
<gene>
    <name evidence="3" type="ORF">A9Q84_12870</name>
</gene>
<keyword evidence="1" id="KW-1133">Transmembrane helix</keyword>
<sequence length="614" mass="66331">MNIKKFVTFLVSYCLIMVQMPVLAEDNTEPVEPAAHSCPEGRTWNKSAEACLNPSDHSRVNEKQKMCDSKADGPEKDECTSMVKSFAADQVGEAGEGITGSETGIKAASAVSSVVIAYASGGIKAGIGLVQAGWNWMIGAEAAATTESVFCYSAMLSLAIFVMSLLNSSNLKKQVKETLKVANADLKRLVAESKKGDGVKYEMQIKLMQAYKKSLEGAEEAAKMRKDGYKQEMTMLSIVLAAALIEMMITQAAITAALATTPVGTAALVILEPRLVCTYWTAGAAAVSLGFTTVLVKHAAKAESKYGDNAEKIGKVLNKYMAFFQKRHTDRTSFLTSMATSNRGAGAVTSISPNDGDAQSFKNTSLTEGEKKMCNNSPNVGCCNDSGKTCPSFSISMAPPAISSAINKADLNGAFERADSRLQGSLNVSDPNVSLAIDKDLRRARAFKKRVLDQLIGKLPAGKAELFDENKQFKAYLKKNFGNENYQFTSDFGANMALGGDKDRFRKLMNEGDTPKELQADKNKLTNSLASLSTVAVPKFKMPKGMDLDLDDEDLESDSSLTGGDMNGGLAADEEYVINKPEIVNKPEVSIFQVISNRYNVLRISKRFGKRVRK</sequence>
<feature type="transmembrane region" description="Helical" evidence="1">
    <location>
        <begin position="279"/>
        <end position="296"/>
    </location>
</feature>
<evidence type="ECO:0000256" key="1">
    <source>
        <dbReference type="SAM" id="Phobius"/>
    </source>
</evidence>
<keyword evidence="1" id="KW-0472">Membrane</keyword>
<dbReference type="EMBL" id="MAAO01000006">
    <property type="protein sequence ID" value="OUR97212.1"/>
    <property type="molecule type" value="Genomic_DNA"/>
</dbReference>
<proteinExistence type="predicted"/>
<feature type="transmembrane region" description="Helical" evidence="1">
    <location>
        <begin position="149"/>
        <end position="166"/>
    </location>
</feature>
<evidence type="ECO:0000256" key="2">
    <source>
        <dbReference type="SAM" id="SignalP"/>
    </source>
</evidence>
<evidence type="ECO:0000313" key="3">
    <source>
        <dbReference type="EMBL" id="OUR97212.1"/>
    </source>
</evidence>
<dbReference type="AlphaFoldDB" id="A0A1Y5FF37"/>
<reference evidence="4" key="1">
    <citation type="journal article" date="2017" name="Proc. Natl. Acad. Sci. U.S.A.">
        <title>Simulation of Deepwater Horizon oil plume reveals substrate specialization within a complex community of hydrocarbon-degraders.</title>
        <authorList>
            <person name="Hu P."/>
            <person name="Dubinsky E.A."/>
            <person name="Probst A.J."/>
            <person name="Wang J."/>
            <person name="Sieber C.M.K."/>
            <person name="Tom L.M."/>
            <person name="Gardinali P."/>
            <person name="Banfield J.F."/>
            <person name="Atlas R.M."/>
            <person name="Andersen G.L."/>
        </authorList>
    </citation>
    <scope>NUCLEOTIDE SEQUENCE [LARGE SCALE GENOMIC DNA]</scope>
</reference>
<protein>
    <submittedName>
        <fullName evidence="3">Uncharacterized protein</fullName>
    </submittedName>
</protein>
<feature type="signal peptide" evidence="2">
    <location>
        <begin position="1"/>
        <end position="24"/>
    </location>
</feature>